<dbReference type="SFLD" id="SFLDF00009">
    <property type="entry name" value="o-succinylbenzoate_synthase"/>
    <property type="match status" value="1"/>
</dbReference>
<dbReference type="Gene3D" id="3.30.390.10">
    <property type="entry name" value="Enolase-like, N-terminal domain"/>
    <property type="match status" value="1"/>
</dbReference>
<organism evidence="8 9">
    <name type="scientific">Micropruina glycogenica</name>
    <dbReference type="NCBI Taxonomy" id="75385"/>
    <lineage>
        <taxon>Bacteria</taxon>
        <taxon>Bacillati</taxon>
        <taxon>Actinomycetota</taxon>
        <taxon>Actinomycetes</taxon>
        <taxon>Propionibacteriales</taxon>
        <taxon>Nocardioidaceae</taxon>
        <taxon>Micropruina</taxon>
    </lineage>
</organism>
<keyword evidence="4" id="KW-0456">Lyase</keyword>
<dbReference type="EMBL" id="LT985188">
    <property type="protein sequence ID" value="SPD86828.1"/>
    <property type="molecule type" value="Genomic_DNA"/>
</dbReference>
<reference evidence="8 9" key="1">
    <citation type="submission" date="2018-02" db="EMBL/GenBank/DDBJ databases">
        <authorList>
            <person name="Cohen D.B."/>
            <person name="Kent A.D."/>
        </authorList>
    </citation>
    <scope>NUCLEOTIDE SEQUENCE [LARGE SCALE GENOMIC DNA]</scope>
    <source>
        <strain evidence="8">1</strain>
    </source>
</reference>
<dbReference type="OrthoDB" id="9774531at2"/>
<evidence type="ECO:0000313" key="8">
    <source>
        <dbReference type="EMBL" id="SPD86828.1"/>
    </source>
</evidence>
<dbReference type="SFLD" id="SFLDG00180">
    <property type="entry name" value="muconate_cycloisomerase"/>
    <property type="match status" value="1"/>
</dbReference>
<dbReference type="InterPro" id="IPR029065">
    <property type="entry name" value="Enolase_C-like"/>
</dbReference>
<dbReference type="UniPathway" id="UPA01057">
    <property type="reaction ID" value="UER00165"/>
</dbReference>
<dbReference type="SFLD" id="SFLDS00001">
    <property type="entry name" value="Enolase"/>
    <property type="match status" value="1"/>
</dbReference>
<gene>
    <name evidence="8" type="ORF">MPLG2_1801</name>
</gene>
<dbReference type="RefSeq" id="WP_105185702.1">
    <property type="nucleotide sequence ID" value="NZ_BAAAGO010000022.1"/>
</dbReference>
<evidence type="ECO:0000256" key="1">
    <source>
        <dbReference type="ARBA" id="ARBA00001968"/>
    </source>
</evidence>
<proteinExistence type="predicted"/>
<evidence type="ECO:0000259" key="7">
    <source>
        <dbReference type="SMART" id="SM00922"/>
    </source>
</evidence>
<dbReference type="EC" id="4.2.1.113" evidence="5 6"/>
<keyword evidence="3" id="KW-0460">Magnesium</keyword>
<dbReference type="PANTHER" id="PTHR48073">
    <property type="entry name" value="O-SUCCINYLBENZOATE SYNTHASE-RELATED"/>
    <property type="match status" value="1"/>
</dbReference>
<evidence type="ECO:0000313" key="9">
    <source>
        <dbReference type="Proteomes" id="UP000238164"/>
    </source>
</evidence>
<dbReference type="GO" id="GO:0009234">
    <property type="term" value="P:menaquinone biosynthetic process"/>
    <property type="evidence" value="ECO:0007669"/>
    <property type="project" value="UniProtKB-UniRule"/>
</dbReference>
<accession>A0A2N9JH48</accession>
<dbReference type="GO" id="GO:0046872">
    <property type="term" value="F:metal ion binding"/>
    <property type="evidence" value="ECO:0007669"/>
    <property type="project" value="UniProtKB-KW"/>
</dbReference>
<dbReference type="SUPFAM" id="SSF54826">
    <property type="entry name" value="Enolase N-terminal domain-like"/>
    <property type="match status" value="1"/>
</dbReference>
<dbReference type="InterPro" id="IPR029017">
    <property type="entry name" value="Enolase-like_N"/>
</dbReference>
<dbReference type="AlphaFoldDB" id="A0A2N9JH48"/>
<protein>
    <recommendedName>
        <fullName evidence="5 6">o-succinylbenzoate synthase</fullName>
        <ecNumber evidence="5 6">4.2.1.113</ecNumber>
    </recommendedName>
</protein>
<keyword evidence="2" id="KW-0479">Metal-binding</keyword>
<evidence type="ECO:0000256" key="4">
    <source>
        <dbReference type="ARBA" id="ARBA00023239"/>
    </source>
</evidence>
<dbReference type="KEGG" id="mgg:MPLG2_1801"/>
<dbReference type="Proteomes" id="UP000238164">
    <property type="component" value="Chromosome 1"/>
</dbReference>
<dbReference type="GO" id="GO:0043748">
    <property type="term" value="F:O-succinylbenzoate synthase activity"/>
    <property type="evidence" value="ECO:0007669"/>
    <property type="project" value="UniProtKB-EC"/>
</dbReference>
<sequence>MPQPTFEVFRLAMPLVRPFRTSRGVETVRDVLVARFTDADGATGWAESAADPEPTYFPEYIDSVLLTIDRILLPLLGGDDVLTAGSVRRAFADVPGNPLAKGLVETAVLDAQLRRHDMPMVDYLVSARRPIAVGVSVGIPDDLDTLLAWVSGYLDDGYRRVKLKIQPGWDLAPVRAVREAFGPDLPLQVDANQAYSPADVPLLSRLDEFGLLLLEQPFARHELLAHAALSARHGTPVCLDESVLSLDDAMTAIRLGAADVINIKPSRVGGYLTARSIHDVCLANGVPVFCGGTLETAVGRAANLALATLPGFTLPGDISATSRYYARDIGPSFELDADGCLIAPSGAGCGVEVDDAAVEAFAVAKHSFTLG</sequence>
<evidence type="ECO:0000256" key="5">
    <source>
        <dbReference type="ARBA" id="ARBA00029491"/>
    </source>
</evidence>
<dbReference type="SMART" id="SM00922">
    <property type="entry name" value="MR_MLE"/>
    <property type="match status" value="1"/>
</dbReference>
<dbReference type="Gene3D" id="3.20.20.120">
    <property type="entry name" value="Enolase-like C-terminal domain"/>
    <property type="match status" value="1"/>
</dbReference>
<name>A0A2N9JH48_9ACTN</name>
<dbReference type="UniPathway" id="UPA00079"/>
<dbReference type="InterPro" id="IPR013342">
    <property type="entry name" value="Mandelate_racemase_C"/>
</dbReference>
<evidence type="ECO:0000256" key="6">
    <source>
        <dbReference type="NCBIfam" id="TIGR01928"/>
    </source>
</evidence>
<comment type="cofactor">
    <cofactor evidence="1">
        <name>a divalent metal cation</name>
        <dbReference type="ChEBI" id="CHEBI:60240"/>
    </cofactor>
</comment>
<dbReference type="InterPro" id="IPR036849">
    <property type="entry name" value="Enolase-like_C_sf"/>
</dbReference>
<dbReference type="Pfam" id="PF13378">
    <property type="entry name" value="MR_MLE_C"/>
    <property type="match status" value="1"/>
</dbReference>
<evidence type="ECO:0000256" key="2">
    <source>
        <dbReference type="ARBA" id="ARBA00022723"/>
    </source>
</evidence>
<dbReference type="SUPFAM" id="SSF51604">
    <property type="entry name" value="Enolase C-terminal domain-like"/>
    <property type="match status" value="1"/>
</dbReference>
<evidence type="ECO:0000256" key="3">
    <source>
        <dbReference type="ARBA" id="ARBA00022842"/>
    </source>
</evidence>
<feature type="domain" description="Mandelate racemase/muconate lactonizing enzyme C-terminal" evidence="7">
    <location>
        <begin position="143"/>
        <end position="236"/>
    </location>
</feature>
<dbReference type="InterPro" id="IPR010197">
    <property type="entry name" value="OSBS/NAAAR"/>
</dbReference>
<dbReference type="PANTHER" id="PTHR48073:SF5">
    <property type="entry name" value="O-SUCCINYLBENZOATE SYNTHASE"/>
    <property type="match status" value="1"/>
</dbReference>
<dbReference type="NCBIfam" id="TIGR01928">
    <property type="entry name" value="menC_lowGC_arch"/>
    <property type="match status" value="1"/>
</dbReference>
<keyword evidence="9" id="KW-1185">Reference proteome</keyword>